<keyword evidence="4" id="KW-1185">Reference proteome</keyword>
<gene>
    <name evidence="3" type="ORF">Ciccas_013603</name>
</gene>
<keyword evidence="2" id="KW-0732">Signal</keyword>
<feature type="chain" id="PRO_5044778280" evidence="2">
    <location>
        <begin position="19"/>
        <end position="304"/>
    </location>
</feature>
<reference evidence="3 4" key="1">
    <citation type="submission" date="2024-11" db="EMBL/GenBank/DDBJ databases">
        <title>Adaptive evolution of stress response genes in parasites aligns with host niche diversity.</title>
        <authorList>
            <person name="Hahn C."/>
            <person name="Resl P."/>
        </authorList>
    </citation>
    <scope>NUCLEOTIDE SEQUENCE [LARGE SCALE GENOMIC DNA]</scope>
    <source>
        <strain evidence="3">EGGRZ-B1_66</strain>
        <tissue evidence="3">Body</tissue>
    </source>
</reference>
<evidence type="ECO:0000256" key="2">
    <source>
        <dbReference type="SAM" id="SignalP"/>
    </source>
</evidence>
<feature type="signal peptide" evidence="2">
    <location>
        <begin position="1"/>
        <end position="18"/>
    </location>
</feature>
<dbReference type="AlphaFoldDB" id="A0ABD2PMH4"/>
<organism evidence="3 4">
    <name type="scientific">Cichlidogyrus casuarinus</name>
    <dbReference type="NCBI Taxonomy" id="1844966"/>
    <lineage>
        <taxon>Eukaryota</taxon>
        <taxon>Metazoa</taxon>
        <taxon>Spiralia</taxon>
        <taxon>Lophotrochozoa</taxon>
        <taxon>Platyhelminthes</taxon>
        <taxon>Monogenea</taxon>
        <taxon>Monopisthocotylea</taxon>
        <taxon>Dactylogyridea</taxon>
        <taxon>Ancyrocephalidae</taxon>
        <taxon>Cichlidogyrus</taxon>
    </lineage>
</organism>
<protein>
    <submittedName>
        <fullName evidence="3">Uncharacterized protein</fullName>
    </submittedName>
</protein>
<evidence type="ECO:0000256" key="1">
    <source>
        <dbReference type="SAM" id="Coils"/>
    </source>
</evidence>
<evidence type="ECO:0000313" key="3">
    <source>
        <dbReference type="EMBL" id="KAL3307872.1"/>
    </source>
</evidence>
<name>A0ABD2PMH4_9PLAT</name>
<evidence type="ECO:0000313" key="4">
    <source>
        <dbReference type="Proteomes" id="UP001626550"/>
    </source>
</evidence>
<feature type="coiled-coil region" evidence="1">
    <location>
        <begin position="133"/>
        <end position="164"/>
    </location>
</feature>
<sequence length="304" mass="33239">MTTLSSLLILFFLAGVFSRPPGMKPPGFPFPPGPKMGKFPEKPFMLAPIIVEDEEDQISGFTPENLLSLLNINQSPVQATAATTPQVIMVPQVIQAPCPQTVTQPTGTIFPGSRSGIPTPDIPTTPITPPAAIPNLNDMLKNLQDEQQKKLDQLQQQNTLERLQLITQASDKMMTSAMEQAQKNQQLLTQLANQPVQVPTVQVPDTQVPVDQLFPGTRSVIPNGQLPTAQLPMAQIPQQGVTMQNPALMSLLGQQPLTTTQQINFSNLLTPSQPIKKKSKISIEKKLQNILNSLTYSGPYANYY</sequence>
<dbReference type="EMBL" id="JBJKFK010006301">
    <property type="protein sequence ID" value="KAL3307872.1"/>
    <property type="molecule type" value="Genomic_DNA"/>
</dbReference>
<keyword evidence="1" id="KW-0175">Coiled coil</keyword>
<dbReference type="Proteomes" id="UP001626550">
    <property type="component" value="Unassembled WGS sequence"/>
</dbReference>
<comment type="caution">
    <text evidence="3">The sequence shown here is derived from an EMBL/GenBank/DDBJ whole genome shotgun (WGS) entry which is preliminary data.</text>
</comment>
<proteinExistence type="predicted"/>
<accession>A0ABD2PMH4</accession>